<dbReference type="InterPro" id="IPR056463">
    <property type="entry name" value="DUF7373_C"/>
</dbReference>
<organism evidence="5 6">
    <name type="scientific">Nocardia cyriacigeorgica</name>
    <dbReference type="NCBI Taxonomy" id="135487"/>
    <lineage>
        <taxon>Bacteria</taxon>
        <taxon>Bacillati</taxon>
        <taxon>Actinomycetota</taxon>
        <taxon>Actinomycetes</taxon>
        <taxon>Mycobacteriales</taxon>
        <taxon>Nocardiaceae</taxon>
        <taxon>Nocardia</taxon>
    </lineage>
</organism>
<accession>A0A5R8P0I6</accession>
<dbReference type="AlphaFoldDB" id="A0A5R8P0I6"/>
<feature type="domain" description="DUF7373" evidence="4">
    <location>
        <begin position="260"/>
        <end position="403"/>
    </location>
</feature>
<feature type="domain" description="DUF7373" evidence="3">
    <location>
        <begin position="61"/>
        <end position="254"/>
    </location>
</feature>
<dbReference type="InterPro" id="IPR055797">
    <property type="entry name" value="DUF7373"/>
</dbReference>
<evidence type="ECO:0000313" key="5">
    <source>
        <dbReference type="EMBL" id="TLF82394.1"/>
    </source>
</evidence>
<dbReference type="Pfam" id="PF24092">
    <property type="entry name" value="DUF7373_C"/>
    <property type="match status" value="1"/>
</dbReference>
<evidence type="ECO:0000259" key="3">
    <source>
        <dbReference type="Pfam" id="PF24088"/>
    </source>
</evidence>
<feature type="chain" id="PRO_5038743320" evidence="2">
    <location>
        <begin position="29"/>
        <end position="405"/>
    </location>
</feature>
<feature type="region of interest" description="Disordered" evidence="1">
    <location>
        <begin position="39"/>
        <end position="62"/>
    </location>
</feature>
<comment type="caution">
    <text evidence="5">The sequence shown here is derived from an EMBL/GenBank/DDBJ whole genome shotgun (WGS) entry which is preliminary data.</text>
</comment>
<feature type="signal peptide" evidence="2">
    <location>
        <begin position="1"/>
        <end position="28"/>
    </location>
</feature>
<dbReference type="Proteomes" id="UP000306378">
    <property type="component" value="Unassembled WGS sequence"/>
</dbReference>
<protein>
    <submittedName>
        <fullName evidence="5">Uncharacterized protein</fullName>
    </submittedName>
</protein>
<evidence type="ECO:0000313" key="6">
    <source>
        <dbReference type="Proteomes" id="UP000306378"/>
    </source>
</evidence>
<evidence type="ECO:0000259" key="4">
    <source>
        <dbReference type="Pfam" id="PF24092"/>
    </source>
</evidence>
<dbReference type="Pfam" id="PF24088">
    <property type="entry name" value="DUF7373"/>
    <property type="match status" value="1"/>
</dbReference>
<sequence>MNEMHHRMARTCMVYTSAALLALLPVTACGDATEDVPTKTVDTSALQPGSYPTEPRNVADRKPANAASIREAIRLAESMPLAMEVDKQYVYNQSSSGKIYAPELPPQQGDSVWVENFGAVIPGLVVGWTSNAQQREDFALGRNIDQTVLRFSNPDQAKHAAKVLSEDNRKDSPAKRDVRIPGHDAAISYVTEQDSVVTWMPHDDLLIYTFVTPGLEVPPDVDYVIGMTKTALDKNIEMLAGYQRTPTDEMPDLAIDTDGLLGRTLPVDDMNKSGATEGVYSPHAALHLRGRADVLKRAFDDAGVDLVADAGARVYRSSDSAAAYRLVAALIDQLDPRYETTDAPAGMPEAKCFKKSDRRSSRFTSIPQFQCLFTNGRYVAVVDAAQIQDLHQKASAQYLLLTDER</sequence>
<keyword evidence="2" id="KW-0732">Signal</keyword>
<dbReference type="EMBL" id="VBUT01000001">
    <property type="protein sequence ID" value="TLF82394.1"/>
    <property type="molecule type" value="Genomic_DNA"/>
</dbReference>
<reference evidence="5 6" key="1">
    <citation type="submission" date="2019-05" db="EMBL/GenBank/DDBJ databases">
        <title>Genomes sequences of two Nocardia cyriacigeorgica environmental isolates, type strains Nocardia asteroides ATCC 19247 and Nocardia cyriacigeorgica DSM 44484.</title>
        <authorList>
            <person name="Vautrin F."/>
            <person name="Bergeron E."/>
            <person name="Dubost A."/>
            <person name="Abrouk D."/>
            <person name="Rodriguez Nava V."/>
            <person name="Pujic P."/>
        </authorList>
    </citation>
    <scope>NUCLEOTIDE SEQUENCE [LARGE SCALE GENOMIC DNA]</scope>
    <source>
        <strain evidence="5 6">EML 446</strain>
    </source>
</reference>
<evidence type="ECO:0000256" key="1">
    <source>
        <dbReference type="SAM" id="MobiDB-lite"/>
    </source>
</evidence>
<evidence type="ECO:0000256" key="2">
    <source>
        <dbReference type="SAM" id="SignalP"/>
    </source>
</evidence>
<proteinExistence type="predicted"/>
<gene>
    <name evidence="5" type="ORF">FEK34_01200</name>
</gene>
<name>A0A5R8P0I6_9NOCA</name>